<evidence type="ECO:0000256" key="1">
    <source>
        <dbReference type="ARBA" id="ARBA00004141"/>
    </source>
</evidence>
<dbReference type="GO" id="GO:0042626">
    <property type="term" value="F:ATPase-coupled transmembrane transporter activity"/>
    <property type="evidence" value="ECO:0007669"/>
    <property type="project" value="TreeGrafter"/>
</dbReference>
<protein>
    <recommendedName>
        <fullName evidence="6">ABC transporter domain-containing protein</fullName>
    </recommendedName>
</protein>
<dbReference type="Proteomes" id="UP000007879">
    <property type="component" value="Unassembled WGS sequence"/>
</dbReference>
<dbReference type="InterPro" id="IPR027417">
    <property type="entry name" value="P-loop_NTPase"/>
</dbReference>
<evidence type="ECO:0000259" key="6">
    <source>
        <dbReference type="PROSITE" id="PS50893"/>
    </source>
</evidence>
<dbReference type="OrthoDB" id="10065830at2759"/>
<dbReference type="InterPro" id="IPR050173">
    <property type="entry name" value="ABC_transporter_C-like"/>
</dbReference>
<accession>A0A1X7SPK3</accession>
<keyword evidence="4" id="KW-0067">ATP-binding</keyword>
<organism evidence="7">
    <name type="scientific">Amphimedon queenslandica</name>
    <name type="common">Sponge</name>
    <dbReference type="NCBI Taxonomy" id="400682"/>
    <lineage>
        <taxon>Eukaryota</taxon>
        <taxon>Metazoa</taxon>
        <taxon>Porifera</taxon>
        <taxon>Demospongiae</taxon>
        <taxon>Heteroscleromorpha</taxon>
        <taxon>Haplosclerida</taxon>
        <taxon>Niphatidae</taxon>
        <taxon>Amphimedon</taxon>
    </lineage>
</organism>
<dbReference type="PANTHER" id="PTHR24223:SF456">
    <property type="entry name" value="MULTIDRUG RESISTANCE-ASSOCIATED PROTEIN LETHAL(2)03659"/>
    <property type="match status" value="1"/>
</dbReference>
<reference evidence="7" key="2">
    <citation type="submission" date="2017-05" db="UniProtKB">
        <authorList>
            <consortium name="EnsemblMetazoa"/>
        </authorList>
    </citation>
    <scope>IDENTIFICATION</scope>
</reference>
<feature type="domain" description="ABC transporter" evidence="6">
    <location>
        <begin position="1"/>
        <end position="164"/>
    </location>
</feature>
<dbReference type="KEGG" id="aqu:109592087"/>
<comment type="similarity">
    <text evidence="2">Belongs to the ABC transporter superfamily. ABCC family. Conjugate transporter (TC 3.A.1.208) subfamily.</text>
</comment>
<evidence type="ECO:0000256" key="5">
    <source>
        <dbReference type="SAM" id="MobiDB-lite"/>
    </source>
</evidence>
<dbReference type="EnsemblMetazoa" id="XM_020007646.1">
    <property type="protein sequence ID" value="XP_019863205.1"/>
    <property type="gene ID" value="LOC109592087"/>
</dbReference>
<keyword evidence="3" id="KW-0547">Nucleotide-binding</keyword>
<dbReference type="AlphaFoldDB" id="A0A1X7SPK3"/>
<evidence type="ECO:0000256" key="4">
    <source>
        <dbReference type="ARBA" id="ARBA00022840"/>
    </source>
</evidence>
<dbReference type="PANTHER" id="PTHR24223">
    <property type="entry name" value="ATP-BINDING CASSETTE SUB-FAMILY C"/>
    <property type="match status" value="1"/>
</dbReference>
<dbReference type="EnsemblMetazoa" id="Aqu2.1.03986_001">
    <property type="protein sequence ID" value="Aqu2.1.03986_001"/>
    <property type="gene ID" value="Aqu2.1.03986"/>
</dbReference>
<dbReference type="Gene3D" id="3.40.50.300">
    <property type="entry name" value="P-loop containing nucleotide triphosphate hydrolases"/>
    <property type="match status" value="1"/>
</dbReference>
<dbReference type="PROSITE" id="PS00211">
    <property type="entry name" value="ABC_TRANSPORTER_1"/>
    <property type="match status" value="1"/>
</dbReference>
<name>A0A1X7SPK3_AMPQE</name>
<dbReference type="eggNOG" id="KOG0054">
    <property type="taxonomic scope" value="Eukaryota"/>
</dbReference>
<dbReference type="Pfam" id="PF00005">
    <property type="entry name" value="ABC_tran"/>
    <property type="match status" value="1"/>
</dbReference>
<evidence type="ECO:0000313" key="7">
    <source>
        <dbReference type="EnsemblMetazoa" id="Aqu2.1.03986_001"/>
    </source>
</evidence>
<dbReference type="SUPFAM" id="SSF52540">
    <property type="entry name" value="P-loop containing nucleoside triphosphate hydrolases"/>
    <property type="match status" value="1"/>
</dbReference>
<dbReference type="STRING" id="400682.A0A1X7SPK3"/>
<dbReference type="GO" id="GO:0005524">
    <property type="term" value="F:ATP binding"/>
    <property type="evidence" value="ECO:0007669"/>
    <property type="project" value="UniProtKB-KW"/>
</dbReference>
<gene>
    <name evidence="7" type="primary">109592087</name>
</gene>
<reference evidence="8" key="1">
    <citation type="journal article" date="2010" name="Nature">
        <title>The Amphimedon queenslandica genome and the evolution of animal complexity.</title>
        <authorList>
            <person name="Srivastava M."/>
            <person name="Simakov O."/>
            <person name="Chapman J."/>
            <person name="Fahey B."/>
            <person name="Gauthier M.E."/>
            <person name="Mitros T."/>
            <person name="Richards G.S."/>
            <person name="Conaco C."/>
            <person name="Dacre M."/>
            <person name="Hellsten U."/>
            <person name="Larroux C."/>
            <person name="Putnam N.H."/>
            <person name="Stanke M."/>
            <person name="Adamska M."/>
            <person name="Darling A."/>
            <person name="Degnan S.M."/>
            <person name="Oakley T.H."/>
            <person name="Plachetzki D.C."/>
            <person name="Zhai Y."/>
            <person name="Adamski M."/>
            <person name="Calcino A."/>
            <person name="Cummins S.F."/>
            <person name="Goodstein D.M."/>
            <person name="Harris C."/>
            <person name="Jackson D.J."/>
            <person name="Leys S.P."/>
            <person name="Shu S."/>
            <person name="Woodcroft B.J."/>
            <person name="Vervoort M."/>
            <person name="Kosik K.S."/>
            <person name="Manning G."/>
            <person name="Degnan B.M."/>
            <person name="Rokhsar D.S."/>
        </authorList>
    </citation>
    <scope>NUCLEOTIDE SEQUENCE [LARGE SCALE GENOMIC DNA]</scope>
</reference>
<dbReference type="OMA" id="NDRANME"/>
<keyword evidence="8" id="KW-1185">Reference proteome</keyword>
<dbReference type="InterPro" id="IPR017871">
    <property type="entry name" value="ABC_transporter-like_CS"/>
</dbReference>
<dbReference type="GO" id="GO:0016020">
    <property type="term" value="C:membrane"/>
    <property type="evidence" value="ECO:0007669"/>
    <property type="project" value="UniProtKB-SubCell"/>
</dbReference>
<dbReference type="CDD" id="cd03250">
    <property type="entry name" value="ABCC_MRP_domain1"/>
    <property type="match status" value="1"/>
</dbReference>
<dbReference type="PROSITE" id="PS50893">
    <property type="entry name" value="ABC_TRANSPORTER_2"/>
    <property type="match status" value="1"/>
</dbReference>
<dbReference type="GO" id="GO:0016887">
    <property type="term" value="F:ATP hydrolysis activity"/>
    <property type="evidence" value="ECO:0007669"/>
    <property type="project" value="InterPro"/>
</dbReference>
<evidence type="ECO:0000256" key="3">
    <source>
        <dbReference type="ARBA" id="ARBA00022741"/>
    </source>
</evidence>
<feature type="region of interest" description="Disordered" evidence="5">
    <location>
        <begin position="195"/>
        <end position="230"/>
    </location>
</feature>
<comment type="subcellular location">
    <subcellularLocation>
        <location evidence="1">Membrane</location>
        <topology evidence="1">Multi-pass membrane protein</topology>
    </subcellularLocation>
</comment>
<evidence type="ECO:0000256" key="2">
    <source>
        <dbReference type="ARBA" id="ARBA00009726"/>
    </source>
</evidence>
<dbReference type="InParanoid" id="A0A1X7SPK3"/>
<proteinExistence type="inferred from homology"/>
<dbReference type="InterPro" id="IPR003439">
    <property type="entry name" value="ABC_transporter-like_ATP-bd"/>
</dbReference>
<evidence type="ECO:0000313" key="8">
    <source>
        <dbReference type="Proteomes" id="UP000007879"/>
    </source>
</evidence>
<sequence>MVKGSIGYASQEAWVFSATLRDNILFGLPYDSDKYESVIEACALEKDIELLPEGDLTLVGERGVTLSGGQKARVNLARAVYRQADVYLLDDPLSAVDAAVSRHLFERCICGILSDKIVILVTHQVQYLERCDAILGLNEGRVLVYGNARDVLKEDSGIFELLVDDTSTSDDGFKIRKQSISTGLEPQTLVTFEQKLSSLNEDDDDHEKDNSVEQSQEEVASLKKISSTDT</sequence>
<feature type="compositionally biased region" description="Polar residues" evidence="5">
    <location>
        <begin position="212"/>
        <end position="230"/>
    </location>
</feature>